<gene>
    <name evidence="1" type="ORF">PMACD_LOCUS11300</name>
</gene>
<organism evidence="1 2">
    <name type="scientific">Pieris macdunnoughi</name>
    <dbReference type="NCBI Taxonomy" id="345717"/>
    <lineage>
        <taxon>Eukaryota</taxon>
        <taxon>Metazoa</taxon>
        <taxon>Ecdysozoa</taxon>
        <taxon>Arthropoda</taxon>
        <taxon>Hexapoda</taxon>
        <taxon>Insecta</taxon>
        <taxon>Pterygota</taxon>
        <taxon>Neoptera</taxon>
        <taxon>Endopterygota</taxon>
        <taxon>Lepidoptera</taxon>
        <taxon>Glossata</taxon>
        <taxon>Ditrysia</taxon>
        <taxon>Papilionoidea</taxon>
        <taxon>Pieridae</taxon>
        <taxon>Pierinae</taxon>
        <taxon>Pieris</taxon>
    </lineage>
</organism>
<dbReference type="AlphaFoldDB" id="A0A821V6D5"/>
<comment type="caution">
    <text evidence="1">The sequence shown here is derived from an EMBL/GenBank/DDBJ whole genome shotgun (WGS) entry which is preliminary data.</text>
</comment>
<dbReference type="Proteomes" id="UP000663880">
    <property type="component" value="Unassembled WGS sequence"/>
</dbReference>
<name>A0A821V6D5_9NEOP</name>
<reference evidence="1" key="1">
    <citation type="submission" date="2021-02" db="EMBL/GenBank/DDBJ databases">
        <authorList>
            <person name="Steward A R."/>
        </authorList>
    </citation>
    <scope>NUCLEOTIDE SEQUENCE</scope>
</reference>
<evidence type="ECO:0000313" key="2">
    <source>
        <dbReference type="Proteomes" id="UP000663880"/>
    </source>
</evidence>
<dbReference type="EMBL" id="CAJOBZ010000037">
    <property type="protein sequence ID" value="CAF4901154.1"/>
    <property type="molecule type" value="Genomic_DNA"/>
</dbReference>
<proteinExistence type="predicted"/>
<keyword evidence="2" id="KW-1185">Reference proteome</keyword>
<evidence type="ECO:0000313" key="1">
    <source>
        <dbReference type="EMBL" id="CAF4901154.1"/>
    </source>
</evidence>
<protein>
    <submittedName>
        <fullName evidence="1">Uncharacterized protein</fullName>
    </submittedName>
</protein>
<accession>A0A821V6D5</accession>
<sequence>MVHCFSNLKERSSTIKQVVDNACCSSSRRCWLAGDLLLFNDAEGRSDVIPPVVQIRVFFCCFTNERLGWCSGPKALVESSGSSIYS</sequence>